<dbReference type="InterPro" id="IPR023398">
    <property type="entry name" value="TIF_eIF4e-like"/>
</dbReference>
<feature type="region of interest" description="Disordered" evidence="2">
    <location>
        <begin position="136"/>
        <end position="160"/>
    </location>
</feature>
<dbReference type="EMBL" id="GG666564">
    <property type="protein sequence ID" value="EEN54700.1"/>
    <property type="molecule type" value="Genomic_DNA"/>
</dbReference>
<reference evidence="3" key="1">
    <citation type="journal article" date="2008" name="Nature">
        <title>The amphioxus genome and the evolution of the chordate karyotype.</title>
        <authorList>
            <consortium name="US DOE Joint Genome Institute (JGI-PGF)"/>
            <person name="Putnam N.H."/>
            <person name="Butts T."/>
            <person name="Ferrier D.E.K."/>
            <person name="Furlong R.F."/>
            <person name="Hellsten U."/>
            <person name="Kawashima T."/>
            <person name="Robinson-Rechavi M."/>
            <person name="Shoguchi E."/>
            <person name="Terry A."/>
            <person name="Yu J.-K."/>
            <person name="Benito-Gutierrez E.L."/>
            <person name="Dubchak I."/>
            <person name="Garcia-Fernandez J."/>
            <person name="Gibson-Brown J.J."/>
            <person name="Grigoriev I.V."/>
            <person name="Horton A.C."/>
            <person name="de Jong P.J."/>
            <person name="Jurka J."/>
            <person name="Kapitonov V.V."/>
            <person name="Kohara Y."/>
            <person name="Kuroki Y."/>
            <person name="Lindquist E."/>
            <person name="Lucas S."/>
            <person name="Osoegawa K."/>
            <person name="Pennacchio L.A."/>
            <person name="Salamov A.A."/>
            <person name="Satou Y."/>
            <person name="Sauka-Spengler T."/>
            <person name="Schmutz J."/>
            <person name="Shin-I T."/>
            <person name="Toyoda A."/>
            <person name="Bronner-Fraser M."/>
            <person name="Fujiyama A."/>
            <person name="Holland L.Z."/>
            <person name="Holland P.W.H."/>
            <person name="Satoh N."/>
            <person name="Rokhsar D.S."/>
        </authorList>
    </citation>
    <scope>NUCLEOTIDE SEQUENCE [LARGE SCALE GENOMIC DNA]</scope>
    <source>
        <strain evidence="3">S238N-H82</strain>
        <tissue evidence="3">Testes</tissue>
    </source>
</reference>
<feature type="region of interest" description="Disordered" evidence="2">
    <location>
        <begin position="78"/>
        <end position="101"/>
    </location>
</feature>
<organism>
    <name type="scientific">Branchiostoma floridae</name>
    <name type="common">Florida lancelet</name>
    <name type="synonym">Amphioxus</name>
    <dbReference type="NCBI Taxonomy" id="7739"/>
    <lineage>
        <taxon>Eukaryota</taxon>
        <taxon>Metazoa</taxon>
        <taxon>Chordata</taxon>
        <taxon>Cephalochordata</taxon>
        <taxon>Leptocardii</taxon>
        <taxon>Amphioxiformes</taxon>
        <taxon>Branchiostomatidae</taxon>
        <taxon>Branchiostoma</taxon>
    </lineage>
</organism>
<feature type="compositionally biased region" description="Basic and acidic residues" evidence="2">
    <location>
        <begin position="145"/>
        <end position="160"/>
    </location>
</feature>
<dbReference type="GO" id="GO:0003723">
    <property type="term" value="F:RNA binding"/>
    <property type="evidence" value="ECO:0007669"/>
    <property type="project" value="UniProtKB-KW"/>
</dbReference>
<dbReference type="STRING" id="7739.C3YY81"/>
<evidence type="ECO:0000313" key="3">
    <source>
        <dbReference type="EMBL" id="EEN54700.1"/>
    </source>
</evidence>
<dbReference type="GO" id="GO:0003743">
    <property type="term" value="F:translation initiation factor activity"/>
    <property type="evidence" value="ECO:0007669"/>
    <property type="project" value="UniProtKB-KW"/>
</dbReference>
<protein>
    <submittedName>
        <fullName evidence="3">Uncharacterized protein</fullName>
    </submittedName>
</protein>
<proteinExistence type="inferred from homology"/>
<keyword evidence="1" id="KW-0396">Initiation factor</keyword>
<dbReference type="InParanoid" id="C3YY81"/>
<gene>
    <name evidence="3" type="ORF">BRAFLDRAFT_107182</name>
</gene>
<keyword evidence="1" id="KW-0694">RNA-binding</keyword>
<sequence>MLEKHVEIVVRAQETYEDMDVQSFVERPEVHLLARFISGQLQYSSKRGYSKHANCLPWHQNEEKRSFHIIRQKDTLVSNSCTGQPPLTSPPVTPAAAGLKGHDDKGHVKKLGQSCKGALHSHPLPCGTQNRIKRMIAKGKTKRRKDVEKKDDESTDDDRKKANLSTAVLRKIQHPLATEWSVWFIRQNITESWSERIQIINYSFRTIETFWETYNHLCIPSVLPKGSGTAS</sequence>
<keyword evidence="1" id="KW-0648">Protein biosynthesis</keyword>
<comment type="similarity">
    <text evidence="1">Belongs to the eukaryotic initiation factor 4E family.</text>
</comment>
<dbReference type="FunFam" id="3.30.760.10:FF:000049">
    <property type="entry name" value="Eukaryotic translation initiation factor 4E family member 1c"/>
    <property type="match status" value="1"/>
</dbReference>
<evidence type="ECO:0000256" key="2">
    <source>
        <dbReference type="SAM" id="MobiDB-lite"/>
    </source>
</evidence>
<dbReference type="Gene3D" id="3.30.760.10">
    <property type="entry name" value="RNA Cap, Translation Initiation Factor Eif4e"/>
    <property type="match status" value="1"/>
</dbReference>
<dbReference type="PANTHER" id="PTHR11960">
    <property type="entry name" value="EUKARYOTIC TRANSLATION INITIATION FACTOR 4E RELATED"/>
    <property type="match status" value="1"/>
</dbReference>
<dbReference type="SUPFAM" id="SSF55418">
    <property type="entry name" value="eIF4e-like"/>
    <property type="match status" value="1"/>
</dbReference>
<evidence type="ECO:0000256" key="1">
    <source>
        <dbReference type="RuleBase" id="RU004374"/>
    </source>
</evidence>
<dbReference type="AlphaFoldDB" id="C3YY81"/>
<accession>C3YY81</accession>
<name>C3YY81_BRAFL</name>
<dbReference type="InterPro" id="IPR001040">
    <property type="entry name" value="TIF_eIF_4E"/>
</dbReference>
<dbReference type="Pfam" id="PF01652">
    <property type="entry name" value="IF4E"/>
    <property type="match status" value="1"/>
</dbReference>